<dbReference type="RefSeq" id="WP_282210778.1">
    <property type="nucleotide sequence ID" value="NZ_CP118247.1"/>
</dbReference>
<accession>A0ABY7YWE6</accession>
<name>A0ABY7YWE6_9HYPH</name>
<keyword evidence="2" id="KW-1185">Reference proteome</keyword>
<sequence>MKDLRIKRLTVHEYKWQQRDLSFDYNGFNNVYLKGATTEHTDYVFTIETEAGVTGEYAGGSGFPMPRWAWRRVI</sequence>
<gene>
    <name evidence="1" type="ORF">PSQ90_13310</name>
</gene>
<evidence type="ECO:0000313" key="2">
    <source>
        <dbReference type="Proteomes" id="UP001222118"/>
    </source>
</evidence>
<proteinExistence type="predicted"/>
<organism evidence="1 2">
    <name type="scientific">Devosia rhodophyticola</name>
    <dbReference type="NCBI Taxonomy" id="3026423"/>
    <lineage>
        <taxon>Bacteria</taxon>
        <taxon>Pseudomonadati</taxon>
        <taxon>Pseudomonadota</taxon>
        <taxon>Alphaproteobacteria</taxon>
        <taxon>Hyphomicrobiales</taxon>
        <taxon>Devosiaceae</taxon>
        <taxon>Devosia</taxon>
    </lineage>
</organism>
<dbReference type="EMBL" id="CP118247">
    <property type="protein sequence ID" value="WDR05259.1"/>
    <property type="molecule type" value="Genomic_DNA"/>
</dbReference>
<dbReference type="Proteomes" id="UP001222118">
    <property type="component" value="Chromosome"/>
</dbReference>
<evidence type="ECO:0000313" key="1">
    <source>
        <dbReference type="EMBL" id="WDR05259.1"/>
    </source>
</evidence>
<reference evidence="1 2" key="1">
    <citation type="submission" date="2023-02" db="EMBL/GenBank/DDBJ databases">
        <title>Devosia chondri sp. nov., isolated from the phycosphere of marine algae.</title>
        <authorList>
            <person name="Kim J.M."/>
            <person name="Lee J.K."/>
            <person name="Choi B.J."/>
            <person name="Bayburt H."/>
            <person name="Jeon C.O."/>
        </authorList>
    </citation>
    <scope>NUCLEOTIDE SEQUENCE [LARGE SCALE GENOMIC DNA]</scope>
    <source>
        <strain evidence="1 2">G2-5</strain>
    </source>
</reference>
<protein>
    <submittedName>
        <fullName evidence="1">Uncharacterized protein</fullName>
    </submittedName>
</protein>